<dbReference type="PROSITE" id="PS50137">
    <property type="entry name" value="DS_RBD"/>
    <property type="match status" value="1"/>
</dbReference>
<dbReference type="AlphaFoldDB" id="A0A6J6WQH3"/>
<dbReference type="InterPro" id="IPR014720">
    <property type="entry name" value="dsRBD_dom"/>
</dbReference>
<dbReference type="InterPro" id="IPR000999">
    <property type="entry name" value="RNase_III_dom"/>
</dbReference>
<dbReference type="GO" id="GO:0003725">
    <property type="term" value="F:double-stranded RNA binding"/>
    <property type="evidence" value="ECO:0007669"/>
    <property type="project" value="TreeGrafter"/>
</dbReference>
<proteinExistence type="inferred from homology"/>
<dbReference type="Gene3D" id="1.10.1520.10">
    <property type="entry name" value="Ribonuclease III domain"/>
    <property type="match status" value="1"/>
</dbReference>
<dbReference type="CDD" id="cd10845">
    <property type="entry name" value="DSRM_RNAse_III_family"/>
    <property type="match status" value="1"/>
</dbReference>
<dbReference type="Gene3D" id="3.30.160.20">
    <property type="match status" value="1"/>
</dbReference>
<evidence type="ECO:0000259" key="10">
    <source>
        <dbReference type="PROSITE" id="PS50142"/>
    </source>
</evidence>
<dbReference type="PANTHER" id="PTHR11207:SF0">
    <property type="entry name" value="RIBONUCLEASE 3"/>
    <property type="match status" value="1"/>
</dbReference>
<accession>A0A6J6WQH3</accession>
<dbReference type="FunFam" id="1.10.1520.10:FF:000001">
    <property type="entry name" value="Ribonuclease 3"/>
    <property type="match status" value="1"/>
</dbReference>
<name>A0A6J6WQH3_9ZZZZ</name>
<evidence type="ECO:0000259" key="9">
    <source>
        <dbReference type="PROSITE" id="PS50137"/>
    </source>
</evidence>
<evidence type="ECO:0000256" key="4">
    <source>
        <dbReference type="ARBA" id="ARBA00022722"/>
    </source>
</evidence>
<evidence type="ECO:0000256" key="5">
    <source>
        <dbReference type="ARBA" id="ARBA00022759"/>
    </source>
</evidence>
<dbReference type="SMART" id="SM00535">
    <property type="entry name" value="RIBOc"/>
    <property type="match status" value="1"/>
</dbReference>
<reference evidence="11" key="1">
    <citation type="submission" date="2020-05" db="EMBL/GenBank/DDBJ databases">
        <authorList>
            <person name="Chiriac C."/>
            <person name="Salcher M."/>
            <person name="Ghai R."/>
            <person name="Kavagutti S V."/>
        </authorList>
    </citation>
    <scope>NUCLEOTIDE SEQUENCE</scope>
</reference>
<comment type="similarity">
    <text evidence="2">Belongs to the ribonuclease III family.</text>
</comment>
<dbReference type="InterPro" id="IPR036389">
    <property type="entry name" value="RNase_III_sf"/>
</dbReference>
<dbReference type="SUPFAM" id="SSF54768">
    <property type="entry name" value="dsRNA-binding domain-like"/>
    <property type="match status" value="1"/>
</dbReference>
<dbReference type="EC" id="3.1.26.3" evidence="3"/>
<dbReference type="SMART" id="SM00358">
    <property type="entry name" value="DSRM"/>
    <property type="match status" value="1"/>
</dbReference>
<dbReference type="PROSITE" id="PS00517">
    <property type="entry name" value="RNASE_3_1"/>
    <property type="match status" value="1"/>
</dbReference>
<keyword evidence="7" id="KW-0694">RNA-binding</keyword>
<feature type="compositionally biased region" description="Basic and acidic residues" evidence="8">
    <location>
        <begin position="241"/>
        <end position="252"/>
    </location>
</feature>
<dbReference type="EMBL" id="CAEZZU010000169">
    <property type="protein sequence ID" value="CAB4785198.1"/>
    <property type="molecule type" value="Genomic_DNA"/>
</dbReference>
<keyword evidence="6" id="KW-0378">Hydrolase</keyword>
<dbReference type="SUPFAM" id="SSF69065">
    <property type="entry name" value="RNase III domain-like"/>
    <property type="match status" value="1"/>
</dbReference>
<keyword evidence="4" id="KW-0540">Nuclease</keyword>
<dbReference type="Pfam" id="PF14622">
    <property type="entry name" value="Ribonucleas_3_3"/>
    <property type="match status" value="1"/>
</dbReference>
<dbReference type="InterPro" id="IPR011907">
    <property type="entry name" value="RNase_III"/>
</dbReference>
<evidence type="ECO:0000256" key="2">
    <source>
        <dbReference type="ARBA" id="ARBA00010183"/>
    </source>
</evidence>
<comment type="catalytic activity">
    <reaction evidence="1">
        <text>Endonucleolytic cleavage to 5'-phosphomonoester.</text>
        <dbReference type="EC" id="3.1.26.3"/>
    </reaction>
</comment>
<evidence type="ECO:0000313" key="11">
    <source>
        <dbReference type="EMBL" id="CAB4785198.1"/>
    </source>
</evidence>
<feature type="domain" description="RNase III" evidence="10">
    <location>
        <begin position="6"/>
        <end position="133"/>
    </location>
</feature>
<dbReference type="NCBIfam" id="TIGR02191">
    <property type="entry name" value="RNaseIII"/>
    <property type="match status" value="1"/>
</dbReference>
<sequence length="252" mass="27093">MTESARRALESRIGYAFQDESLLLRALVHRSWCAEHSDARSNEQFEFLGDSILGYVISDHVFNKYPDLTEGQWSKVRASVVNTESLAEVARGIGLGECLFLGKGEAAGGGREKVSILGDAMEAVIAAVYLDGGEEAAREVVLTLLETDVAMAAKLPGSDDPKTMLQELALLREIGLPKYRVHGDGPDHEKRFYATVLLDGVERGAGEGVSKKQAEQAAASIAADWLREQAIGSTDPSADDAEGRTDRGSINA</sequence>
<evidence type="ECO:0000256" key="1">
    <source>
        <dbReference type="ARBA" id="ARBA00000109"/>
    </source>
</evidence>
<dbReference type="HAMAP" id="MF_00104">
    <property type="entry name" value="RNase_III"/>
    <property type="match status" value="1"/>
</dbReference>
<organism evidence="11">
    <name type="scientific">freshwater metagenome</name>
    <dbReference type="NCBI Taxonomy" id="449393"/>
    <lineage>
        <taxon>unclassified sequences</taxon>
        <taxon>metagenomes</taxon>
        <taxon>ecological metagenomes</taxon>
    </lineage>
</organism>
<gene>
    <name evidence="11" type="ORF">UFOPK2925_01087</name>
</gene>
<dbReference type="CDD" id="cd00593">
    <property type="entry name" value="RIBOc"/>
    <property type="match status" value="1"/>
</dbReference>
<dbReference type="PANTHER" id="PTHR11207">
    <property type="entry name" value="RIBONUCLEASE III"/>
    <property type="match status" value="1"/>
</dbReference>
<evidence type="ECO:0000256" key="6">
    <source>
        <dbReference type="ARBA" id="ARBA00022801"/>
    </source>
</evidence>
<dbReference type="Pfam" id="PF00035">
    <property type="entry name" value="dsrm"/>
    <property type="match status" value="1"/>
</dbReference>
<feature type="region of interest" description="Disordered" evidence="8">
    <location>
        <begin position="229"/>
        <end position="252"/>
    </location>
</feature>
<dbReference type="GO" id="GO:0004525">
    <property type="term" value="F:ribonuclease III activity"/>
    <property type="evidence" value="ECO:0007669"/>
    <property type="project" value="UniProtKB-EC"/>
</dbReference>
<keyword evidence="5" id="KW-0255">Endonuclease</keyword>
<evidence type="ECO:0000256" key="7">
    <source>
        <dbReference type="ARBA" id="ARBA00022884"/>
    </source>
</evidence>
<protein>
    <recommendedName>
        <fullName evidence="3">ribonuclease III</fullName>
        <ecNumber evidence="3">3.1.26.3</ecNumber>
    </recommendedName>
</protein>
<evidence type="ECO:0000256" key="8">
    <source>
        <dbReference type="SAM" id="MobiDB-lite"/>
    </source>
</evidence>
<dbReference type="GO" id="GO:0006364">
    <property type="term" value="P:rRNA processing"/>
    <property type="evidence" value="ECO:0007669"/>
    <property type="project" value="InterPro"/>
</dbReference>
<dbReference type="PROSITE" id="PS50142">
    <property type="entry name" value="RNASE_3_2"/>
    <property type="match status" value="1"/>
</dbReference>
<dbReference type="GO" id="GO:0010468">
    <property type="term" value="P:regulation of gene expression"/>
    <property type="evidence" value="ECO:0007669"/>
    <property type="project" value="TreeGrafter"/>
</dbReference>
<evidence type="ECO:0000256" key="3">
    <source>
        <dbReference type="ARBA" id="ARBA00012177"/>
    </source>
</evidence>
<feature type="domain" description="DRBM" evidence="9">
    <location>
        <begin position="160"/>
        <end position="228"/>
    </location>
</feature>